<dbReference type="InterPro" id="IPR045352">
    <property type="entry name" value="DUF6530"/>
</dbReference>
<accession>A0A644YHC6</accession>
<gene>
    <name evidence="1" type="ORF">SDC9_72009</name>
</gene>
<dbReference type="AlphaFoldDB" id="A0A644YHC6"/>
<sequence length="154" mass="17737">MNEKIVLTAEGYDRVDGRNAYHSALKKLTLGAPHWEENKSMQIAAQLWKENKDGELEISIELPIHQIFDLMIFLSRTLLYFKEAYRFPLLYDPEKPTIERVGVQGGVLPVEICTDNPDIQKDIQAFSQSLSDLGELTGERLRTLTRILEELELY</sequence>
<protein>
    <submittedName>
        <fullName evidence="1">Uncharacterized protein</fullName>
    </submittedName>
</protein>
<evidence type="ECO:0000313" key="1">
    <source>
        <dbReference type="EMBL" id="MPM25514.1"/>
    </source>
</evidence>
<dbReference type="Pfam" id="PF20140">
    <property type="entry name" value="DUF6530"/>
    <property type="match status" value="1"/>
</dbReference>
<name>A0A644YHC6_9ZZZZ</name>
<reference evidence="1" key="1">
    <citation type="submission" date="2019-08" db="EMBL/GenBank/DDBJ databases">
        <authorList>
            <person name="Kucharzyk K."/>
            <person name="Murdoch R.W."/>
            <person name="Higgins S."/>
            <person name="Loffler F."/>
        </authorList>
    </citation>
    <scope>NUCLEOTIDE SEQUENCE</scope>
</reference>
<dbReference type="EMBL" id="VSSQ01004515">
    <property type="protein sequence ID" value="MPM25514.1"/>
    <property type="molecule type" value="Genomic_DNA"/>
</dbReference>
<comment type="caution">
    <text evidence="1">The sequence shown here is derived from an EMBL/GenBank/DDBJ whole genome shotgun (WGS) entry which is preliminary data.</text>
</comment>
<organism evidence="1">
    <name type="scientific">bioreactor metagenome</name>
    <dbReference type="NCBI Taxonomy" id="1076179"/>
    <lineage>
        <taxon>unclassified sequences</taxon>
        <taxon>metagenomes</taxon>
        <taxon>ecological metagenomes</taxon>
    </lineage>
</organism>
<proteinExistence type="predicted"/>